<dbReference type="EMBL" id="CP002630">
    <property type="protein sequence ID" value="AEB11586.1"/>
    <property type="molecule type" value="Genomic_DNA"/>
</dbReference>
<protein>
    <submittedName>
        <fullName evidence="2">Roadblock/LC7 family protein</fullName>
    </submittedName>
</protein>
<dbReference type="SUPFAM" id="SSF103196">
    <property type="entry name" value="Roadblock/LC7 domain"/>
    <property type="match status" value="1"/>
</dbReference>
<organism evidence="2 3">
    <name type="scientific">Marinithermus hydrothermalis (strain DSM 14884 / JCM 11576 / T1)</name>
    <dbReference type="NCBI Taxonomy" id="869210"/>
    <lineage>
        <taxon>Bacteria</taxon>
        <taxon>Thermotogati</taxon>
        <taxon>Deinococcota</taxon>
        <taxon>Deinococci</taxon>
        <taxon>Thermales</taxon>
        <taxon>Thermaceae</taxon>
        <taxon>Marinithermus</taxon>
    </lineage>
</organism>
<proteinExistence type="predicted"/>
<dbReference type="HOGENOM" id="CLU_118613_4_2_0"/>
<dbReference type="AlphaFoldDB" id="F2NNZ8"/>
<feature type="domain" description="Roadblock/LAMTOR2" evidence="1">
    <location>
        <begin position="3"/>
        <end position="96"/>
    </location>
</feature>
<reference evidence="2 3" key="1">
    <citation type="journal article" date="2012" name="Stand. Genomic Sci.">
        <title>Complete genome sequence of the aerobic, heterotroph Marinithermus hydrothermalis type strain (T1(T)) from a deep-sea hydrothermal vent chimney.</title>
        <authorList>
            <person name="Copeland A."/>
            <person name="Gu W."/>
            <person name="Yasawong M."/>
            <person name="Lapidus A."/>
            <person name="Lucas S."/>
            <person name="Deshpande S."/>
            <person name="Pagani I."/>
            <person name="Tapia R."/>
            <person name="Cheng J.F."/>
            <person name="Goodwin L.A."/>
            <person name="Pitluck S."/>
            <person name="Liolios K."/>
            <person name="Ivanova N."/>
            <person name="Mavromatis K."/>
            <person name="Mikhailova N."/>
            <person name="Pati A."/>
            <person name="Chen A."/>
            <person name="Palaniappan K."/>
            <person name="Land M."/>
            <person name="Pan C."/>
            <person name="Brambilla E.M."/>
            <person name="Rohde M."/>
            <person name="Tindall B.J."/>
            <person name="Sikorski J."/>
            <person name="Goker M."/>
            <person name="Detter J.C."/>
            <person name="Bristow J."/>
            <person name="Eisen J.A."/>
            <person name="Markowitz V."/>
            <person name="Hugenholtz P."/>
            <person name="Kyrpides N.C."/>
            <person name="Klenk H.P."/>
            <person name="Woyke T."/>
        </authorList>
    </citation>
    <scope>NUCLEOTIDE SEQUENCE [LARGE SCALE GENOMIC DNA]</scope>
    <source>
        <strain evidence="3">DSM 14884 / JCM 11576 / T1</strain>
    </source>
</reference>
<gene>
    <name evidence="2" type="ordered locus">Marky_0839</name>
</gene>
<dbReference type="Proteomes" id="UP000007030">
    <property type="component" value="Chromosome"/>
</dbReference>
<dbReference type="STRING" id="869210.Marky_0839"/>
<dbReference type="Pfam" id="PF03259">
    <property type="entry name" value="Robl_LC7"/>
    <property type="match status" value="1"/>
</dbReference>
<keyword evidence="3" id="KW-1185">Reference proteome</keyword>
<dbReference type="KEGG" id="mhd:Marky_0839"/>
<evidence type="ECO:0000259" key="1">
    <source>
        <dbReference type="SMART" id="SM00960"/>
    </source>
</evidence>
<evidence type="ECO:0000313" key="2">
    <source>
        <dbReference type="EMBL" id="AEB11586.1"/>
    </source>
</evidence>
<dbReference type="eggNOG" id="COG2018">
    <property type="taxonomic scope" value="Bacteria"/>
</dbReference>
<evidence type="ECO:0000313" key="3">
    <source>
        <dbReference type="Proteomes" id="UP000007030"/>
    </source>
</evidence>
<dbReference type="Gene3D" id="3.30.450.30">
    <property type="entry name" value="Dynein light chain 2a, cytoplasmic"/>
    <property type="match status" value="1"/>
</dbReference>
<dbReference type="SMART" id="SM00960">
    <property type="entry name" value="Robl_LC7"/>
    <property type="match status" value="1"/>
</dbReference>
<dbReference type="InterPro" id="IPR004942">
    <property type="entry name" value="Roadblock/LAMTOR2_dom"/>
</dbReference>
<dbReference type="RefSeq" id="WP_013703637.1">
    <property type="nucleotide sequence ID" value="NC_015387.1"/>
</dbReference>
<name>F2NNZ8_MARHT</name>
<accession>F2NNZ8</accession>
<sequence>MAVREVLEELGEVRGVEACALVGEDGFVIEGMQRENAPEVDFLGGAATSAMASARALADHLQRGAVEEVMVEYPEGPILLVPLEVGESSYMLVTLLDSVQSLGRVRFQLKRVVPRLREVLV</sequence>